<name>A0A6J5LCV5_9CAUD</name>
<dbReference type="EMBL" id="LR796244">
    <property type="protein sequence ID" value="CAB4131173.1"/>
    <property type="molecule type" value="Genomic_DNA"/>
</dbReference>
<dbReference type="GO" id="GO:0003677">
    <property type="term" value="F:DNA binding"/>
    <property type="evidence" value="ECO:0007669"/>
    <property type="project" value="InterPro"/>
</dbReference>
<dbReference type="InterPro" id="IPR059216">
    <property type="entry name" value="LeuA_carph_isopro_dom"/>
</dbReference>
<dbReference type="Pfam" id="PF15943">
    <property type="entry name" value="YdaS_toxin"/>
    <property type="match status" value="1"/>
</dbReference>
<gene>
    <name evidence="1" type="ORF">UFOVP123_65</name>
</gene>
<dbReference type="NCBIfam" id="NF046037">
    <property type="entry name" value="carphisopro"/>
    <property type="match status" value="1"/>
</dbReference>
<accession>A0A6J5LCV5</accession>
<dbReference type="SUPFAM" id="SSF47413">
    <property type="entry name" value="lambda repressor-like DNA-binding domains"/>
    <property type="match status" value="1"/>
</dbReference>
<dbReference type="InterPro" id="IPR010982">
    <property type="entry name" value="Lambda_DNA-bd_dom_sf"/>
</dbReference>
<dbReference type="InterPro" id="IPR031856">
    <property type="entry name" value="YdaS_toxin-like"/>
</dbReference>
<organism evidence="1">
    <name type="scientific">uncultured Caudovirales phage</name>
    <dbReference type="NCBI Taxonomy" id="2100421"/>
    <lineage>
        <taxon>Viruses</taxon>
        <taxon>Duplodnaviria</taxon>
        <taxon>Heunggongvirae</taxon>
        <taxon>Uroviricota</taxon>
        <taxon>Caudoviricetes</taxon>
        <taxon>Peduoviridae</taxon>
        <taxon>Maltschvirus</taxon>
        <taxon>Maltschvirus maltsch</taxon>
    </lineage>
</organism>
<evidence type="ECO:0000313" key="1">
    <source>
        <dbReference type="EMBL" id="CAB4131173.1"/>
    </source>
</evidence>
<proteinExistence type="predicted"/>
<reference evidence="1" key="1">
    <citation type="submission" date="2020-04" db="EMBL/GenBank/DDBJ databases">
        <authorList>
            <person name="Chiriac C."/>
            <person name="Salcher M."/>
            <person name="Ghai R."/>
            <person name="Kavagutti S V."/>
        </authorList>
    </citation>
    <scope>NUCLEOTIDE SEQUENCE</scope>
</reference>
<sequence>MTLPEIIQRLGGPAAIGRHLDIRGQAISHWLRKDQVPIDRVPSLLRLAKQKRLRLRADDLRPDIDWAAVK</sequence>
<dbReference type="Gene3D" id="1.10.260.40">
    <property type="entry name" value="lambda repressor-like DNA-binding domains"/>
    <property type="match status" value="1"/>
</dbReference>
<protein>
    <submittedName>
        <fullName evidence="1">Bacterial antitoxin YdaS</fullName>
    </submittedName>
</protein>